<dbReference type="Gene3D" id="2.60.40.3140">
    <property type="match status" value="1"/>
</dbReference>
<feature type="signal peptide" evidence="1">
    <location>
        <begin position="1"/>
        <end position="23"/>
    </location>
</feature>
<proteinExistence type="predicted"/>
<evidence type="ECO:0000256" key="1">
    <source>
        <dbReference type="SAM" id="SignalP"/>
    </source>
</evidence>
<evidence type="ECO:0000313" key="2">
    <source>
        <dbReference type="EMBL" id="CAA9324185.1"/>
    </source>
</evidence>
<name>A0A6J4L6W3_9SPHI</name>
<keyword evidence="1" id="KW-0732">Signal</keyword>
<dbReference type="Gene3D" id="2.60.120.1130">
    <property type="match status" value="1"/>
</dbReference>
<sequence>MRTHRITPKLILLCCLFSGAVFGQTESQKRTVREKMWQLPDAGFTQTQVPDKWKNESAVVLYRTMEYEVKKEVFLNYVYENLYTRNRIKLLDQAAVKDFSEMSFDASTSQLMDAFGASNKVNVFVGIKVVKPGGQEREISLKEAVTIEAKQGYNKEKYNKIAIPDLEPGDIIDYYRCVEKQTIFGDFERVTYPLAGKYPIAGQKMDVRIMRKCYLNAKSLNGAPELRRNTQAAKNDDLYTLLDKNRDKINSDQQWFYTYRSVPTLTFQAYYSQKKSGWEEHFLGEQGEVHSTVSTEHLLGYVNMFSTLKDKYYPYSKALLSYSRTHHKKETNPEVIVREAYTHWRQRTFAANYEEDLLYDRGYEYGVNNAQFVLNFSRFLHKKKISHDIIITTPRTLCDVKDLVAREDMNYLIRVNTPKPFYIGQFNRYSQYNDVYPVYQGANAYAINVAKKTRYRTIKPVVIPATQSGDNLTNTTLALSFAPDQPEQVKVKRAVVASGNNRLQEMSTVVTPYEYLYDCRPEQYGIELYEKRSLGKKTRAEVDQKMAQRKEQDNKDRATRLTEELQETLGSKVASYDAFELEQTGLWHEQPALKYKDEFAMEGLLESNGPHLMMPIGKLIGSQVSLKKEELTRKDDVYMTAARSFRHTITITVPAGYEVKGLDKLNANVTNATGGFVSTAVLNGNQLTLNVHKYYAHNYEKAADWPQMVAFLEAAYQFTQQKVLFKKL</sequence>
<organism evidence="2">
    <name type="scientific">uncultured Cytophagales bacterium</name>
    <dbReference type="NCBI Taxonomy" id="158755"/>
    <lineage>
        <taxon>Bacteria</taxon>
        <taxon>Pseudomonadati</taxon>
        <taxon>Bacteroidota</taxon>
        <taxon>Sphingobacteriia</taxon>
        <taxon>Sphingobacteriales</taxon>
        <taxon>environmental samples</taxon>
    </lineage>
</organism>
<evidence type="ECO:0008006" key="3">
    <source>
        <dbReference type="Google" id="ProtNLM"/>
    </source>
</evidence>
<dbReference type="EMBL" id="CADCTQ010000586">
    <property type="protein sequence ID" value="CAA9324185.1"/>
    <property type="molecule type" value="Genomic_DNA"/>
</dbReference>
<dbReference type="AlphaFoldDB" id="A0A6J4L6W3"/>
<feature type="chain" id="PRO_5026774548" description="DUF3857 domain-containing protein" evidence="1">
    <location>
        <begin position="24"/>
        <end position="728"/>
    </location>
</feature>
<accession>A0A6J4L6W3</accession>
<reference evidence="2" key="1">
    <citation type="submission" date="2020-02" db="EMBL/GenBank/DDBJ databases">
        <authorList>
            <person name="Meier V. D."/>
        </authorList>
    </citation>
    <scope>NUCLEOTIDE SEQUENCE</scope>
    <source>
        <strain evidence="2">AVDCRST_MAG56</strain>
    </source>
</reference>
<gene>
    <name evidence="2" type="ORF">AVDCRST_MAG56-7057</name>
</gene>
<protein>
    <recommendedName>
        <fullName evidence="3">DUF3857 domain-containing protein</fullName>
    </recommendedName>
</protein>